<keyword evidence="2" id="KW-1185">Reference proteome</keyword>
<dbReference type="AlphaFoldDB" id="A0A2U9IL34"/>
<dbReference type="GeneID" id="36836918"/>
<dbReference type="RefSeq" id="WP_110379524.1">
    <property type="nucleotide sequence ID" value="NZ_CP029288.2"/>
</dbReference>
<name>A0A2U9IL34_9CREN</name>
<dbReference type="EMBL" id="CP029288">
    <property type="protein sequence ID" value="AWR96634.1"/>
    <property type="molecule type" value="Genomic_DNA"/>
</dbReference>
<dbReference type="OrthoDB" id="33859at2157"/>
<dbReference type="Proteomes" id="UP000248410">
    <property type="component" value="Chromosome"/>
</dbReference>
<dbReference type="KEGG" id="asul:DFR86_03075"/>
<organism evidence="1 2">
    <name type="scientific">Acidianus sulfidivorans JP7</name>
    <dbReference type="NCBI Taxonomy" id="619593"/>
    <lineage>
        <taxon>Archaea</taxon>
        <taxon>Thermoproteota</taxon>
        <taxon>Thermoprotei</taxon>
        <taxon>Sulfolobales</taxon>
        <taxon>Sulfolobaceae</taxon>
        <taxon>Acidianus</taxon>
    </lineage>
</organism>
<protein>
    <submittedName>
        <fullName evidence="1">Uncharacterized protein</fullName>
    </submittedName>
</protein>
<gene>
    <name evidence="1" type="ORF">DFR86_03075</name>
</gene>
<evidence type="ECO:0000313" key="2">
    <source>
        <dbReference type="Proteomes" id="UP000248410"/>
    </source>
</evidence>
<proteinExistence type="predicted"/>
<sequence length="163" mass="19147">MQTAKKYIASRPSKKLNILDIEIPCDTECLQNTEFKDLLNNDSFKAQLEIVDNLENLINIKINDLLEELRFRFSNYDVNYENLAYTVYRIVEYGGNVIIGEKLLFEGKIISSGEYSKIYEISKKIDETKKDNNVKSICDEIKYLSESLWEHFDKNLRRIIDES</sequence>
<reference evidence="1 2" key="1">
    <citation type="submission" date="2018-05" db="EMBL/GenBank/DDBJ databases">
        <title>Complete Genome Sequences of Extremely Thermoacidophilic, Metal-Mobilizing Type-Strain Members of the Archaeal Family Sulfolobaceae: Acidianus brierleyi DSM-1651T, Acidianus sulfidivorans DSM-18786T, Metallosphaera hakonensis DSM-7519T, and Metallosphaera prunae DSM-10039T.</title>
        <authorList>
            <person name="Counts J.A."/>
            <person name="Kelly R.M."/>
        </authorList>
    </citation>
    <scope>NUCLEOTIDE SEQUENCE [LARGE SCALE GENOMIC DNA]</scope>
    <source>
        <strain evidence="1 2">JP7</strain>
    </source>
</reference>
<accession>A0A2U9IL34</accession>
<evidence type="ECO:0000313" key="1">
    <source>
        <dbReference type="EMBL" id="AWR96634.1"/>
    </source>
</evidence>